<keyword evidence="6" id="KW-1185">Reference proteome</keyword>
<dbReference type="PROSITE" id="PS00671">
    <property type="entry name" value="D_2_HYDROXYACID_DH_3"/>
    <property type="match status" value="1"/>
</dbReference>
<dbReference type="InterPro" id="IPR006140">
    <property type="entry name" value="D-isomer_DH_NAD-bd"/>
</dbReference>
<evidence type="ECO:0000256" key="2">
    <source>
        <dbReference type="ARBA" id="ARBA00023002"/>
    </source>
</evidence>
<evidence type="ECO:0000256" key="3">
    <source>
        <dbReference type="ARBA" id="ARBA00023027"/>
    </source>
</evidence>
<sequence length="317" mass="35412">MSILINIPGRPLDKLITRLKQDIPEHEIEVWPNVNNPDAVEFALVWKHQHGSLNAYKNLKAISSFGAGVDSIISDPDLPNVPIARIVDPDLAINMAQYVLTMVQHHKLRLNQFNQQQKECIWKPKSARKGNNVGILGLGQLGAKTAKVLLSAGFDVSGWSRSLKKINNVNCYAGDNGFNTVVSEADYLVCLLPLTDKTENILNAAVFSKMKSTAVLINVARGEHVVDEDLIAALAPTKEQAHHLQTQQQIDFAYLDVFRQEPLPEQHPFWQSDKIQITPHISAVTNVETAVSQIVENYFLQKKGLELKNLIDRRSAY</sequence>
<reference evidence="5 6" key="1">
    <citation type="submission" date="2016-12" db="EMBL/GenBank/DDBJ databases">
        <title>Diversity of luminous bacteria.</title>
        <authorList>
            <person name="Yoshizawa S."/>
            <person name="Kogure K."/>
        </authorList>
    </citation>
    <scope>NUCLEOTIDE SEQUENCE [LARGE SCALE GENOMIC DNA]</scope>
    <source>
        <strain evidence="5 6">SA4-48</strain>
    </source>
</reference>
<dbReference type="Pfam" id="PF02826">
    <property type="entry name" value="2-Hacid_dh_C"/>
    <property type="match status" value="1"/>
</dbReference>
<dbReference type="PANTHER" id="PTHR43333:SF1">
    <property type="entry name" value="D-ISOMER SPECIFIC 2-HYDROXYACID DEHYDROGENASE NAD-BINDING DOMAIN-CONTAINING PROTEIN"/>
    <property type="match status" value="1"/>
</dbReference>
<dbReference type="PROSITE" id="PS00065">
    <property type="entry name" value="D_2_HYDROXYACID_DH_1"/>
    <property type="match status" value="1"/>
</dbReference>
<dbReference type="InterPro" id="IPR036291">
    <property type="entry name" value="NAD(P)-bd_dom_sf"/>
</dbReference>
<dbReference type="PANTHER" id="PTHR43333">
    <property type="entry name" value="2-HACID_DH_C DOMAIN-CONTAINING PROTEIN"/>
    <property type="match status" value="1"/>
</dbReference>
<evidence type="ECO:0000313" key="6">
    <source>
        <dbReference type="Proteomes" id="UP000239007"/>
    </source>
</evidence>
<dbReference type="GO" id="GO:0016616">
    <property type="term" value="F:oxidoreductase activity, acting on the CH-OH group of donors, NAD or NADP as acceptor"/>
    <property type="evidence" value="ECO:0007669"/>
    <property type="project" value="UniProtKB-ARBA"/>
</dbReference>
<feature type="domain" description="D-isomer specific 2-hydroxyacid dehydrogenase NAD-binding" evidence="4">
    <location>
        <begin position="104"/>
        <end position="282"/>
    </location>
</feature>
<dbReference type="SUPFAM" id="SSF51735">
    <property type="entry name" value="NAD(P)-binding Rossmann-fold domains"/>
    <property type="match status" value="1"/>
</dbReference>
<comment type="caution">
    <text evidence="5">The sequence shown here is derived from an EMBL/GenBank/DDBJ whole genome shotgun (WGS) entry which is preliminary data.</text>
</comment>
<dbReference type="CDD" id="cd12164">
    <property type="entry name" value="GDH_like_2"/>
    <property type="match status" value="1"/>
</dbReference>
<name>A0A2S7UYQ9_9GAMM</name>
<evidence type="ECO:0000259" key="4">
    <source>
        <dbReference type="Pfam" id="PF02826"/>
    </source>
</evidence>
<comment type="similarity">
    <text evidence="1">Belongs to the D-isomer specific 2-hydroxyacid dehydrogenase family.</text>
</comment>
<dbReference type="AlphaFoldDB" id="A0A2S7UYQ9"/>
<keyword evidence="2" id="KW-0560">Oxidoreductase</keyword>
<dbReference type="Proteomes" id="UP000239007">
    <property type="component" value="Unassembled WGS sequence"/>
</dbReference>
<evidence type="ECO:0000313" key="5">
    <source>
        <dbReference type="EMBL" id="PQJ54632.1"/>
    </source>
</evidence>
<dbReference type="GO" id="GO:0051287">
    <property type="term" value="F:NAD binding"/>
    <property type="evidence" value="ECO:0007669"/>
    <property type="project" value="InterPro"/>
</dbReference>
<dbReference type="EMBL" id="MSCH01000003">
    <property type="protein sequence ID" value="PQJ54632.1"/>
    <property type="molecule type" value="Genomic_DNA"/>
</dbReference>
<dbReference type="RefSeq" id="WP_105053153.1">
    <property type="nucleotide sequence ID" value="NZ_BMYG01000001.1"/>
</dbReference>
<evidence type="ECO:0000256" key="1">
    <source>
        <dbReference type="ARBA" id="ARBA00005854"/>
    </source>
</evidence>
<organism evidence="5 6">
    <name type="scientific">Psychrosphaera saromensis</name>
    <dbReference type="NCBI Taxonomy" id="716813"/>
    <lineage>
        <taxon>Bacteria</taxon>
        <taxon>Pseudomonadati</taxon>
        <taxon>Pseudomonadota</taxon>
        <taxon>Gammaproteobacteria</taxon>
        <taxon>Alteromonadales</taxon>
        <taxon>Pseudoalteromonadaceae</taxon>
        <taxon>Psychrosphaera</taxon>
    </lineage>
</organism>
<dbReference type="OrthoDB" id="9787219at2"/>
<protein>
    <recommendedName>
        <fullName evidence="4">D-isomer specific 2-hydroxyacid dehydrogenase NAD-binding domain-containing protein</fullName>
    </recommendedName>
</protein>
<dbReference type="Gene3D" id="3.40.50.720">
    <property type="entry name" value="NAD(P)-binding Rossmann-like Domain"/>
    <property type="match status" value="2"/>
</dbReference>
<dbReference type="InterPro" id="IPR029752">
    <property type="entry name" value="D-isomer_DH_CS1"/>
</dbReference>
<dbReference type="InterPro" id="IPR029753">
    <property type="entry name" value="D-isomer_DH_CS"/>
</dbReference>
<accession>A0A2S7UYQ9</accession>
<keyword evidence="3" id="KW-0520">NAD</keyword>
<proteinExistence type="inferred from homology"/>
<gene>
    <name evidence="5" type="ORF">BTO11_13910</name>
</gene>